<dbReference type="InterPro" id="IPR036388">
    <property type="entry name" value="WH-like_DNA-bd_sf"/>
</dbReference>
<dbReference type="EMBL" id="JAGWCR010000009">
    <property type="protein sequence ID" value="MBS3650475.1"/>
    <property type="molecule type" value="Genomic_DNA"/>
</dbReference>
<evidence type="ECO:0000256" key="2">
    <source>
        <dbReference type="ARBA" id="ARBA00023015"/>
    </source>
</evidence>
<dbReference type="InterPro" id="IPR005119">
    <property type="entry name" value="LysR_subst-bd"/>
</dbReference>
<evidence type="ECO:0000256" key="1">
    <source>
        <dbReference type="ARBA" id="ARBA00009437"/>
    </source>
</evidence>
<dbReference type="Pfam" id="PF03466">
    <property type="entry name" value="LysR_substrate"/>
    <property type="match status" value="1"/>
</dbReference>
<keyword evidence="4" id="KW-0804">Transcription</keyword>
<dbReference type="PANTHER" id="PTHR30346:SF0">
    <property type="entry name" value="HCA OPERON TRANSCRIPTIONAL ACTIVATOR HCAR"/>
    <property type="match status" value="1"/>
</dbReference>
<proteinExistence type="inferred from homology"/>
<accession>A0A942E4M4</accession>
<evidence type="ECO:0000313" key="6">
    <source>
        <dbReference type="EMBL" id="MBS3650475.1"/>
    </source>
</evidence>
<evidence type="ECO:0000256" key="3">
    <source>
        <dbReference type="ARBA" id="ARBA00023125"/>
    </source>
</evidence>
<evidence type="ECO:0000259" key="5">
    <source>
        <dbReference type="PROSITE" id="PS50931"/>
    </source>
</evidence>
<dbReference type="PROSITE" id="PS50931">
    <property type="entry name" value="HTH_LYSR"/>
    <property type="match status" value="1"/>
</dbReference>
<dbReference type="Pfam" id="PF00126">
    <property type="entry name" value="HTH_1"/>
    <property type="match status" value="1"/>
</dbReference>
<reference evidence="6" key="1">
    <citation type="submission" date="2021-04" db="EMBL/GenBank/DDBJ databases">
        <title>Pseudaminobacter soli sp. nov., isolated from paddy soil contaminated by heavy metals.</title>
        <authorList>
            <person name="Zhang K."/>
        </authorList>
    </citation>
    <scope>NUCLEOTIDE SEQUENCE</scope>
    <source>
        <strain evidence="6">19-2017</strain>
    </source>
</reference>
<dbReference type="CDD" id="cd08414">
    <property type="entry name" value="PBP2_LTTR_aromatics_like"/>
    <property type="match status" value="1"/>
</dbReference>
<dbReference type="PRINTS" id="PR00039">
    <property type="entry name" value="HTHLYSR"/>
</dbReference>
<evidence type="ECO:0000256" key="4">
    <source>
        <dbReference type="ARBA" id="ARBA00023163"/>
    </source>
</evidence>
<dbReference type="PANTHER" id="PTHR30346">
    <property type="entry name" value="TRANSCRIPTIONAL DUAL REGULATOR HCAR-RELATED"/>
    <property type="match status" value="1"/>
</dbReference>
<dbReference type="Gene3D" id="1.10.10.10">
    <property type="entry name" value="Winged helix-like DNA-binding domain superfamily/Winged helix DNA-binding domain"/>
    <property type="match status" value="1"/>
</dbReference>
<keyword evidence="7" id="KW-1185">Reference proteome</keyword>
<dbReference type="SUPFAM" id="SSF46785">
    <property type="entry name" value="Winged helix' DNA-binding domain"/>
    <property type="match status" value="1"/>
</dbReference>
<keyword evidence="2" id="KW-0805">Transcription regulation</keyword>
<sequence length="300" mass="33530">MRYDLKHLATFVAVAEELNFHRAADRLTMAQPAVSRVVLELEERLGVKLLERTTRKVRLTESGRYLLEEAQDILGRIDVAENTVRLLASGTKAILRIGYTTITGHSLLPDITREFRRANPDVRLELTYLHAPAQRDKILQDEIDLGFIEGSFQSSEIESRPLAQHRLMALLPPNHPLSTRQSLTIDDLAREELVMGTNAEWPTLRRIVVDAFQKAGQVLTVAQEASSLTGILGLVTAGVGITIFTGMPRFCGEHAIVPKPIVTDPPVIVETHLAWRRASLSGAMRRFIETSEHVGRSYML</sequence>
<keyword evidence="3" id="KW-0238">DNA-binding</keyword>
<gene>
    <name evidence="6" type="ORF">KEU06_17815</name>
</gene>
<dbReference type="FunFam" id="1.10.10.10:FF:000001">
    <property type="entry name" value="LysR family transcriptional regulator"/>
    <property type="match status" value="1"/>
</dbReference>
<dbReference type="Proteomes" id="UP000680348">
    <property type="component" value="Unassembled WGS sequence"/>
</dbReference>
<dbReference type="InterPro" id="IPR000847">
    <property type="entry name" value="LysR_HTH_N"/>
</dbReference>
<name>A0A942E4M4_9HYPH</name>
<organism evidence="6 7">
    <name type="scientific">Pseudaminobacter soli</name>
    <name type="common">ex Zhang et al. 2022</name>
    <dbReference type="NCBI Taxonomy" id="2831468"/>
    <lineage>
        <taxon>Bacteria</taxon>
        <taxon>Pseudomonadati</taxon>
        <taxon>Pseudomonadota</taxon>
        <taxon>Alphaproteobacteria</taxon>
        <taxon>Hyphomicrobiales</taxon>
        <taxon>Phyllobacteriaceae</taxon>
        <taxon>Pseudaminobacter</taxon>
    </lineage>
</organism>
<dbReference type="RefSeq" id="WP_188256025.1">
    <property type="nucleotide sequence ID" value="NZ_JABVCF010000009.1"/>
</dbReference>
<dbReference type="GO" id="GO:0003700">
    <property type="term" value="F:DNA-binding transcription factor activity"/>
    <property type="evidence" value="ECO:0007669"/>
    <property type="project" value="InterPro"/>
</dbReference>
<dbReference type="Gene3D" id="3.40.190.10">
    <property type="entry name" value="Periplasmic binding protein-like II"/>
    <property type="match status" value="2"/>
</dbReference>
<evidence type="ECO:0000313" key="7">
    <source>
        <dbReference type="Proteomes" id="UP000680348"/>
    </source>
</evidence>
<dbReference type="AlphaFoldDB" id="A0A942E4M4"/>
<comment type="caution">
    <text evidence="6">The sequence shown here is derived from an EMBL/GenBank/DDBJ whole genome shotgun (WGS) entry which is preliminary data.</text>
</comment>
<protein>
    <submittedName>
        <fullName evidence="6">LysR family transcriptional regulator</fullName>
    </submittedName>
</protein>
<dbReference type="SUPFAM" id="SSF53850">
    <property type="entry name" value="Periplasmic binding protein-like II"/>
    <property type="match status" value="1"/>
</dbReference>
<dbReference type="InterPro" id="IPR036390">
    <property type="entry name" value="WH_DNA-bd_sf"/>
</dbReference>
<comment type="similarity">
    <text evidence="1">Belongs to the LysR transcriptional regulatory family.</text>
</comment>
<feature type="domain" description="HTH lysR-type" evidence="5">
    <location>
        <begin position="1"/>
        <end position="60"/>
    </location>
</feature>
<dbReference type="GO" id="GO:0032993">
    <property type="term" value="C:protein-DNA complex"/>
    <property type="evidence" value="ECO:0007669"/>
    <property type="project" value="TreeGrafter"/>
</dbReference>
<dbReference type="GO" id="GO:0003677">
    <property type="term" value="F:DNA binding"/>
    <property type="evidence" value="ECO:0007669"/>
    <property type="project" value="UniProtKB-KW"/>
</dbReference>